<dbReference type="GO" id="GO:0098552">
    <property type="term" value="C:side of membrane"/>
    <property type="evidence" value="ECO:0007669"/>
    <property type="project" value="UniProtKB-KW"/>
</dbReference>
<feature type="disulfide bond" evidence="19">
    <location>
        <begin position="40"/>
        <end position="47"/>
    </location>
</feature>
<evidence type="ECO:0000256" key="11">
    <source>
        <dbReference type="ARBA" id="ARBA00023015"/>
    </source>
</evidence>
<keyword evidence="10 22" id="KW-0732">Signal</keyword>
<protein>
    <recommendedName>
        <fullName evidence="7">Mediator of RNA polymerase II transcription subunit 31</fullName>
    </recommendedName>
    <alternativeName>
        <fullName evidence="18">Mediator complex subunit 31</fullName>
    </alternativeName>
</protein>
<dbReference type="GO" id="GO:0006355">
    <property type="term" value="P:regulation of DNA-templated transcription"/>
    <property type="evidence" value="ECO:0007669"/>
    <property type="project" value="InterPro"/>
</dbReference>
<keyword evidence="12 19" id="KW-1015">Disulfide bond</keyword>
<evidence type="ECO:0000256" key="7">
    <source>
        <dbReference type="ARBA" id="ARBA00019660"/>
    </source>
</evidence>
<dbReference type="InterPro" id="IPR008831">
    <property type="entry name" value="Mediator_Med31"/>
</dbReference>
<feature type="compositionally biased region" description="Low complexity" evidence="20">
    <location>
        <begin position="96"/>
        <end position="119"/>
    </location>
</feature>
<keyword evidence="25" id="KW-1185">Reference proteome</keyword>
<comment type="similarity">
    <text evidence="4">Belongs to the Mediator complex subunit 31 family.</text>
</comment>
<dbReference type="STRING" id="655819.J4UK26"/>
<proteinExistence type="inferred from homology"/>
<dbReference type="GO" id="GO:0016592">
    <property type="term" value="C:mediator complex"/>
    <property type="evidence" value="ECO:0007669"/>
    <property type="project" value="InterPro"/>
</dbReference>
<keyword evidence="21" id="KW-0812">Transmembrane</keyword>
<keyword evidence="9" id="KW-0325">Glycoprotein</keyword>
<dbReference type="RefSeq" id="XP_008600103.1">
    <property type="nucleotide sequence ID" value="XM_008601881.1"/>
</dbReference>
<dbReference type="GeneID" id="19889796"/>
<evidence type="ECO:0000256" key="6">
    <source>
        <dbReference type="ARBA" id="ARBA00011837"/>
    </source>
</evidence>
<evidence type="ECO:0000313" key="25">
    <source>
        <dbReference type="Proteomes" id="UP000002762"/>
    </source>
</evidence>
<dbReference type="OrthoDB" id="10257739at2759"/>
<dbReference type="Pfam" id="PF05730">
    <property type="entry name" value="CFEM"/>
    <property type="match status" value="1"/>
</dbReference>
<feature type="chain" id="PRO_5013062312" description="Mediator of RNA polymerase II transcription subunit 31" evidence="22">
    <location>
        <begin position="16"/>
        <end position="488"/>
    </location>
</feature>
<evidence type="ECO:0000313" key="24">
    <source>
        <dbReference type="EMBL" id="EJP64402.1"/>
    </source>
</evidence>
<keyword evidence="9" id="KW-0336">GPI-anchor</keyword>
<dbReference type="HOGENOM" id="CLU_043822_0_0_1"/>
<comment type="caution">
    <text evidence="19">Lacks conserved residue(s) required for the propagation of feature annotation.</text>
</comment>
<organism evidence="24 25">
    <name type="scientific">Beauveria bassiana (strain ARSEF 2860)</name>
    <name type="common">White muscardine disease fungus</name>
    <name type="synonym">Tritirachium shiotae</name>
    <dbReference type="NCBI Taxonomy" id="655819"/>
    <lineage>
        <taxon>Eukaryota</taxon>
        <taxon>Fungi</taxon>
        <taxon>Dikarya</taxon>
        <taxon>Ascomycota</taxon>
        <taxon>Pezizomycotina</taxon>
        <taxon>Sordariomycetes</taxon>
        <taxon>Hypocreomycetidae</taxon>
        <taxon>Hypocreales</taxon>
        <taxon>Cordycipitaceae</taxon>
        <taxon>Beauveria</taxon>
    </lineage>
</organism>
<keyword evidence="19" id="KW-0479">Metal-binding</keyword>
<dbReference type="InterPro" id="IPR038089">
    <property type="entry name" value="Med31_sf"/>
</dbReference>
<dbReference type="EMBL" id="JH725169">
    <property type="protein sequence ID" value="EJP64402.1"/>
    <property type="molecule type" value="Genomic_DNA"/>
</dbReference>
<dbReference type="PANTHER" id="PTHR13186">
    <property type="entry name" value="MEDIATOR OF RNA POLYMERASE II TRANSCRIPTION SUBUNIT 31"/>
    <property type="match status" value="1"/>
</dbReference>
<evidence type="ECO:0000256" key="17">
    <source>
        <dbReference type="ARBA" id="ARBA00025687"/>
    </source>
</evidence>
<name>J4UK26_BEAB2</name>
<keyword evidence="21" id="KW-1133">Transmembrane helix</keyword>
<feature type="region of interest" description="Disordered" evidence="20">
    <location>
        <begin position="151"/>
        <end position="188"/>
    </location>
</feature>
<evidence type="ECO:0000256" key="16">
    <source>
        <dbReference type="ARBA" id="ARBA00023288"/>
    </source>
</evidence>
<feature type="transmembrane region" description="Helical" evidence="21">
    <location>
        <begin position="195"/>
        <end position="218"/>
    </location>
</feature>
<feature type="region of interest" description="Disordered" evidence="20">
    <location>
        <begin position="96"/>
        <end position="134"/>
    </location>
</feature>
<comment type="function">
    <text evidence="17">Component of the Mediator complex, a coactivator involved in the regulated transcription of nearly all RNA polymerase II-dependent genes. Mediator functions as a bridge to convey information from gene-specific regulatory proteins to the basal RNA polymerase II transcription machinery. Mediator is recruited to promoters by direct interactions with regulatory proteins and serves as a scaffold for the assembly of a functional preinitiation complex with RNA polymerase II and the general transcription factors.</text>
</comment>
<keyword evidence="13" id="KW-0010">Activator</keyword>
<dbReference type="GO" id="GO:0005576">
    <property type="term" value="C:extracellular region"/>
    <property type="evidence" value="ECO:0007669"/>
    <property type="project" value="UniProtKB-SubCell"/>
</dbReference>
<evidence type="ECO:0000256" key="9">
    <source>
        <dbReference type="ARBA" id="ARBA00022622"/>
    </source>
</evidence>
<feature type="signal peptide" evidence="22">
    <location>
        <begin position="1"/>
        <end position="15"/>
    </location>
</feature>
<evidence type="ECO:0000256" key="21">
    <source>
        <dbReference type="SAM" id="Phobius"/>
    </source>
</evidence>
<evidence type="ECO:0000256" key="12">
    <source>
        <dbReference type="ARBA" id="ARBA00023157"/>
    </source>
</evidence>
<evidence type="ECO:0000256" key="20">
    <source>
        <dbReference type="SAM" id="MobiDB-lite"/>
    </source>
</evidence>
<dbReference type="FunFam" id="1.10.10.1340:FF:000002">
    <property type="entry name" value="Mediator of RNA polymerase II transcription subunit 31"/>
    <property type="match status" value="1"/>
</dbReference>
<keyword evidence="19" id="KW-0349">Heme</keyword>
<evidence type="ECO:0000256" key="5">
    <source>
        <dbReference type="ARBA" id="ARBA00010031"/>
    </source>
</evidence>
<dbReference type="Pfam" id="PF05669">
    <property type="entry name" value="Med31"/>
    <property type="match status" value="1"/>
</dbReference>
<evidence type="ECO:0000256" key="14">
    <source>
        <dbReference type="ARBA" id="ARBA00023163"/>
    </source>
</evidence>
<dbReference type="AlphaFoldDB" id="J4UK26"/>
<accession>J4UK26</accession>
<dbReference type="PROSITE" id="PS52012">
    <property type="entry name" value="CFEM"/>
    <property type="match status" value="1"/>
</dbReference>
<feature type="compositionally biased region" description="Polar residues" evidence="20">
    <location>
        <begin position="121"/>
        <end position="131"/>
    </location>
</feature>
<keyword evidence="19" id="KW-0408">Iron</keyword>
<gene>
    <name evidence="24" type="ORF">BBA_06784</name>
</gene>
<dbReference type="Gene3D" id="1.10.10.1340">
    <property type="entry name" value="Mediator of RNA polymerase II, submodule Med31 (Soh1)"/>
    <property type="match status" value="1"/>
</dbReference>
<keyword evidence="11" id="KW-0805">Transcription regulation</keyword>
<keyword evidence="15" id="KW-0539">Nucleus</keyword>
<evidence type="ECO:0000256" key="2">
    <source>
        <dbReference type="ARBA" id="ARBA00004589"/>
    </source>
</evidence>
<comment type="similarity">
    <text evidence="5">Belongs to the RBT5 family.</text>
</comment>
<evidence type="ECO:0000256" key="8">
    <source>
        <dbReference type="ARBA" id="ARBA00022525"/>
    </source>
</evidence>
<evidence type="ECO:0000256" key="19">
    <source>
        <dbReference type="PROSITE-ProRule" id="PRU01356"/>
    </source>
</evidence>
<evidence type="ECO:0000256" key="3">
    <source>
        <dbReference type="ARBA" id="ARBA00004613"/>
    </source>
</evidence>
<evidence type="ECO:0000256" key="1">
    <source>
        <dbReference type="ARBA" id="ARBA00004123"/>
    </source>
</evidence>
<sequence>MKGAIILAAAGLVAAQLPDISNVPQCAITCLLPALSSTGCDLTDLTCACKSENQEKIRSSATPCLEKGCSKDDLQKALDAANSLCGGGVSGIPSGSATSTGAASTGSQSASSGSASGSSPAVITSSATPTSGAGGIVPPVTSAVSSGFSTALPGNGTATTRTSTRSASGSSSATSSGSQTSSTGAPGTNDAAGPVAGVIAAIAAAVFALLIGLVFGMLSRARTVLQVAIGYHLVAEDSSDTKLQKRVFQWSISETRRRDLIQQYVKIRWRGLWGRVQRHTDRPLSAPATTSAEPLHRRIRKEILKEIPAFDSPSRIVSVGDSLDVVQASTQQYLTTNTAHTATNSRASRSQRRLPLPTPKYMAADLSDVHMASPPTLPEQNEPRWGGYSRFEIELEFVQSLANPFYLNHLASQKLLTQPAFVAYLAYLRYWSRPPYLKYLTYPGPTLRHLELLQQERFRQDIMSPDLVARLVEEGMRSAVQWHREGAA</sequence>
<dbReference type="GO" id="GO:0003712">
    <property type="term" value="F:transcription coregulator activity"/>
    <property type="evidence" value="ECO:0007669"/>
    <property type="project" value="InterPro"/>
</dbReference>
<feature type="binding site" description="axial binding residue" evidence="19">
    <location>
        <position position="44"/>
    </location>
    <ligand>
        <name>heme</name>
        <dbReference type="ChEBI" id="CHEBI:30413"/>
    </ligand>
    <ligandPart>
        <name>Fe</name>
        <dbReference type="ChEBI" id="CHEBI:18248"/>
    </ligandPart>
</feature>
<keyword evidence="16" id="KW-0449">Lipoprotein</keyword>
<evidence type="ECO:0000256" key="18">
    <source>
        <dbReference type="ARBA" id="ARBA00031978"/>
    </source>
</evidence>
<dbReference type="SMART" id="SM00747">
    <property type="entry name" value="CFEM"/>
    <property type="match status" value="1"/>
</dbReference>
<evidence type="ECO:0000256" key="15">
    <source>
        <dbReference type="ARBA" id="ARBA00023242"/>
    </source>
</evidence>
<comment type="subunit">
    <text evidence="6">Component of the Mediator complex.</text>
</comment>
<evidence type="ECO:0000256" key="10">
    <source>
        <dbReference type="ARBA" id="ARBA00022729"/>
    </source>
</evidence>
<keyword evidence="21" id="KW-0472">Membrane</keyword>
<reference evidence="24 25" key="1">
    <citation type="journal article" date="2012" name="Sci. Rep.">
        <title>Genomic perspectives on the evolution of fungal entomopathogenicity in Beauveria bassiana.</title>
        <authorList>
            <person name="Xiao G."/>
            <person name="Ying S.H."/>
            <person name="Zheng P."/>
            <person name="Wang Z.L."/>
            <person name="Zhang S."/>
            <person name="Xie X.Q."/>
            <person name="Shang Y."/>
            <person name="St Leger R.J."/>
            <person name="Zhao G.P."/>
            <person name="Wang C."/>
            <person name="Feng M.G."/>
        </authorList>
    </citation>
    <scope>NUCLEOTIDE SEQUENCE [LARGE SCALE GENOMIC DNA]</scope>
    <source>
        <strain evidence="24 25">ARSEF 2860</strain>
    </source>
</reference>
<evidence type="ECO:0000256" key="22">
    <source>
        <dbReference type="SAM" id="SignalP"/>
    </source>
</evidence>
<evidence type="ECO:0000256" key="4">
    <source>
        <dbReference type="ARBA" id="ARBA00006378"/>
    </source>
</evidence>
<dbReference type="GO" id="GO:0046872">
    <property type="term" value="F:metal ion binding"/>
    <property type="evidence" value="ECO:0007669"/>
    <property type="project" value="UniProtKB-UniRule"/>
</dbReference>
<keyword evidence="14" id="KW-0804">Transcription</keyword>
<dbReference type="Proteomes" id="UP000002762">
    <property type="component" value="Unassembled WGS sequence"/>
</dbReference>
<evidence type="ECO:0000256" key="13">
    <source>
        <dbReference type="ARBA" id="ARBA00023159"/>
    </source>
</evidence>
<dbReference type="InterPro" id="IPR008427">
    <property type="entry name" value="Extracellular_membr_CFEM_dom"/>
</dbReference>
<keyword evidence="8" id="KW-0964">Secreted</keyword>
<feature type="domain" description="CFEM" evidence="23">
    <location>
        <begin position="1"/>
        <end position="112"/>
    </location>
</feature>
<dbReference type="InParanoid" id="J4UK26"/>
<evidence type="ECO:0000259" key="23">
    <source>
        <dbReference type="PROSITE" id="PS52012"/>
    </source>
</evidence>
<feature type="compositionally biased region" description="Low complexity" evidence="20">
    <location>
        <begin position="156"/>
        <end position="188"/>
    </location>
</feature>
<comment type="subcellular location">
    <subcellularLocation>
        <location evidence="2">Membrane</location>
        <topology evidence="2">Lipid-anchor</topology>
        <topology evidence="2">GPI-anchor</topology>
    </subcellularLocation>
    <subcellularLocation>
        <location evidence="1">Nucleus</location>
    </subcellularLocation>
    <subcellularLocation>
        <location evidence="3">Secreted</location>
    </subcellularLocation>
</comment>